<protein>
    <submittedName>
        <fullName evidence="1">SPFH domain containing protein</fullName>
    </submittedName>
</protein>
<name>A0A160P203_STRLU</name>
<evidence type="ECO:0000313" key="1">
    <source>
        <dbReference type="EMBL" id="BAU84420.1"/>
    </source>
</evidence>
<dbReference type="AlphaFoldDB" id="A0A160P203"/>
<evidence type="ECO:0000313" key="2">
    <source>
        <dbReference type="Proteomes" id="UP000217676"/>
    </source>
</evidence>
<accession>A0A160P203</accession>
<reference evidence="1 2" key="1">
    <citation type="journal article" date="2016" name="Genome Announc.">
        <title>Complete Genome Sequence of Thiostrepton-Producing Streptomyces laurentii ATCC 31255.</title>
        <authorList>
            <person name="Doi K."/>
            <person name="Fujino Y."/>
            <person name="Nagayoshi Y."/>
            <person name="Ohshima T."/>
            <person name="Ogata S."/>
        </authorList>
    </citation>
    <scope>NUCLEOTIDE SEQUENCE [LARGE SCALE GENOMIC DNA]</scope>
    <source>
        <strain evidence="1 2">ATCC 31255</strain>
    </source>
</reference>
<organism evidence="1 2">
    <name type="scientific">Streptomyces laurentii</name>
    <dbReference type="NCBI Taxonomy" id="39478"/>
    <lineage>
        <taxon>Bacteria</taxon>
        <taxon>Bacillati</taxon>
        <taxon>Actinomycetota</taxon>
        <taxon>Actinomycetes</taxon>
        <taxon>Kitasatosporales</taxon>
        <taxon>Streptomycetaceae</taxon>
        <taxon>Streptomyces</taxon>
    </lineage>
</organism>
<sequence>MLGGPDQSILDSLAIWGERDEPGSGPAIPCGLTEAQQHLIQDVHQAVLKDAGIDGRGERN</sequence>
<proteinExistence type="predicted"/>
<gene>
    <name evidence="1" type="ORF">SLA_3512</name>
</gene>
<dbReference type="EMBL" id="AP017424">
    <property type="protein sequence ID" value="BAU84420.1"/>
    <property type="molecule type" value="Genomic_DNA"/>
</dbReference>
<dbReference type="Proteomes" id="UP000217676">
    <property type="component" value="Chromosome"/>
</dbReference>
<dbReference type="KEGG" id="slau:SLA_3512"/>
<keyword evidence="2" id="KW-1185">Reference proteome</keyword>